<dbReference type="Pfam" id="PF18199">
    <property type="entry name" value="Dynein_C"/>
    <property type="match status" value="1"/>
</dbReference>
<dbReference type="PANTHER" id="PTHR22878">
    <property type="entry name" value="DYNEIN HEAVY CHAIN 6, AXONEMAL-LIKE-RELATED"/>
    <property type="match status" value="1"/>
</dbReference>
<dbReference type="InterPro" id="IPR026983">
    <property type="entry name" value="DHC"/>
</dbReference>
<dbReference type="Pfam" id="PF18198">
    <property type="entry name" value="AAA_lid_11"/>
    <property type="match status" value="1"/>
</dbReference>
<protein>
    <submittedName>
        <fullName evidence="4">Dynein axonemal heavy chain 6</fullName>
    </submittedName>
</protein>
<feature type="compositionally biased region" description="Acidic residues" evidence="1">
    <location>
        <begin position="202"/>
        <end position="218"/>
    </location>
</feature>
<dbReference type="InterPro" id="IPR041228">
    <property type="entry name" value="Dynein_C"/>
</dbReference>
<gene>
    <name evidence="4" type="ORF">BLNAU_14433</name>
</gene>
<feature type="domain" description="Dynein heavy chain C-terminal" evidence="3">
    <location>
        <begin position="295"/>
        <end position="380"/>
    </location>
</feature>
<keyword evidence="5" id="KW-1185">Reference proteome</keyword>
<feature type="domain" description="Dynein heavy chain AAA lid" evidence="2">
    <location>
        <begin position="84"/>
        <end position="167"/>
    </location>
</feature>
<dbReference type="Gene3D" id="1.20.1270.280">
    <property type="match status" value="1"/>
</dbReference>
<evidence type="ECO:0000259" key="2">
    <source>
        <dbReference type="Pfam" id="PF18198"/>
    </source>
</evidence>
<evidence type="ECO:0000259" key="3">
    <source>
        <dbReference type="Pfam" id="PF18199"/>
    </source>
</evidence>
<feature type="compositionally biased region" description="Basic and acidic residues" evidence="1">
    <location>
        <begin position="248"/>
        <end position="264"/>
    </location>
</feature>
<organism evidence="4 5">
    <name type="scientific">Blattamonas nauphoetae</name>
    <dbReference type="NCBI Taxonomy" id="2049346"/>
    <lineage>
        <taxon>Eukaryota</taxon>
        <taxon>Metamonada</taxon>
        <taxon>Preaxostyla</taxon>
        <taxon>Oxymonadida</taxon>
        <taxon>Blattamonas</taxon>
    </lineage>
</organism>
<dbReference type="Gene3D" id="1.10.8.720">
    <property type="entry name" value="Region D6 of dynein motor"/>
    <property type="match status" value="1"/>
</dbReference>
<feature type="compositionally biased region" description="Low complexity" evidence="1">
    <location>
        <begin position="50"/>
        <end position="59"/>
    </location>
</feature>
<feature type="region of interest" description="Disordered" evidence="1">
    <location>
        <begin position="25"/>
        <end position="59"/>
    </location>
</feature>
<dbReference type="Proteomes" id="UP001281761">
    <property type="component" value="Unassembled WGS sequence"/>
</dbReference>
<dbReference type="InterPro" id="IPR042219">
    <property type="entry name" value="AAA_lid_11_sf"/>
</dbReference>
<proteinExistence type="predicted"/>
<dbReference type="PANTHER" id="PTHR22878:SF68">
    <property type="entry name" value="DYNEIN HEAVY CHAIN 6, AXONEMAL-LIKE"/>
    <property type="match status" value="1"/>
</dbReference>
<evidence type="ECO:0000313" key="5">
    <source>
        <dbReference type="Proteomes" id="UP001281761"/>
    </source>
</evidence>
<name>A0ABQ9XH08_9EUKA</name>
<evidence type="ECO:0000256" key="1">
    <source>
        <dbReference type="SAM" id="MobiDB-lite"/>
    </source>
</evidence>
<dbReference type="EMBL" id="JARBJD010000132">
    <property type="protein sequence ID" value="KAK2950627.1"/>
    <property type="molecule type" value="Genomic_DNA"/>
</dbReference>
<dbReference type="InterPro" id="IPR041658">
    <property type="entry name" value="AAA_lid_11"/>
</dbReference>
<evidence type="ECO:0000313" key="4">
    <source>
        <dbReference type="EMBL" id="KAK2950627.1"/>
    </source>
</evidence>
<accession>A0ABQ9XH08</accession>
<comment type="caution">
    <text evidence="4">The sequence shown here is derived from an EMBL/GenBank/DDBJ whole genome shotgun (WGS) entry which is preliminary data.</text>
</comment>
<reference evidence="4 5" key="1">
    <citation type="journal article" date="2022" name="bioRxiv">
        <title>Genomics of Preaxostyla Flagellates Illuminates Evolutionary Transitions and the Path Towards Mitochondrial Loss.</title>
        <authorList>
            <person name="Novak L.V.F."/>
            <person name="Treitli S.C."/>
            <person name="Pyrih J."/>
            <person name="Halakuc P."/>
            <person name="Pipaliya S.V."/>
            <person name="Vacek V."/>
            <person name="Brzon O."/>
            <person name="Soukal P."/>
            <person name="Eme L."/>
            <person name="Dacks J.B."/>
            <person name="Karnkowska A."/>
            <person name="Elias M."/>
            <person name="Hampl V."/>
        </authorList>
    </citation>
    <scope>NUCLEOTIDE SEQUENCE [LARGE SCALE GENOMIC DNA]</scope>
    <source>
        <strain evidence="4">NAU3</strain>
        <tissue evidence="4">Gut</tissue>
    </source>
</reference>
<feature type="region of interest" description="Disordered" evidence="1">
    <location>
        <begin position="190"/>
        <end position="275"/>
    </location>
</feature>
<sequence length="387" mass="43650">MDGTSDKKEEVRMQLSCRWWRRENRTDSTPLPDLPSFESVHALPSSQRTSSASSLPHPLSSSLPAELIVDSTIDTRRFHASHSGDLSYVVCEISYGGHVTDLWDMRTLHALFKTFFTPEFLQPDFSLTPDGDYQMPDLECTHEQMQEAVKKLPPTYSPALFRLHPNAAITYQQRETKFVLNTLITLQASAVSSRQKKKKDGEEEEEEEEEQEEGEEGDNEIKDDQPTEDDEQQKEPLLTPQTSRKNTGRAEPDHVPERLQRAAEKTAATPGSTNMEMFIGSVSTKKRRDSTNSSVVVMSSELEMMSQAFLVNQVPEIWSHVAYPSLKPLSSWIEHGEPPSFLLPGFFFPQAFLTGVLQTHTRLTQIAIDTLSFNAHVMASGFGDENE</sequence>